<organism evidence="5 6">
    <name type="scientific">Acetobacterium tundrae</name>
    <dbReference type="NCBI Taxonomy" id="132932"/>
    <lineage>
        <taxon>Bacteria</taxon>
        <taxon>Bacillati</taxon>
        <taxon>Bacillota</taxon>
        <taxon>Clostridia</taxon>
        <taxon>Eubacteriales</taxon>
        <taxon>Eubacteriaceae</taxon>
        <taxon>Acetobacterium</taxon>
    </lineage>
</organism>
<dbReference type="InterPro" id="IPR036390">
    <property type="entry name" value="WH_DNA-bd_sf"/>
</dbReference>
<dbReference type="CDD" id="cd00090">
    <property type="entry name" value="HTH_ARSR"/>
    <property type="match status" value="1"/>
</dbReference>
<keyword evidence="1" id="KW-0805">Transcription regulation</keyword>
<dbReference type="EMBL" id="WJBB01000027">
    <property type="protein sequence ID" value="MBC3798389.1"/>
    <property type="molecule type" value="Genomic_DNA"/>
</dbReference>
<dbReference type="PROSITE" id="PS01117">
    <property type="entry name" value="HTH_MARR_1"/>
    <property type="match status" value="1"/>
</dbReference>
<evidence type="ECO:0000256" key="1">
    <source>
        <dbReference type="ARBA" id="ARBA00023015"/>
    </source>
</evidence>
<name>A0ABR6WPK2_9FIRM</name>
<dbReference type="PROSITE" id="PS50995">
    <property type="entry name" value="HTH_MARR_2"/>
    <property type="match status" value="1"/>
</dbReference>
<dbReference type="PANTHER" id="PTHR42756">
    <property type="entry name" value="TRANSCRIPTIONAL REGULATOR, MARR"/>
    <property type="match status" value="1"/>
</dbReference>
<dbReference type="SMART" id="SM00347">
    <property type="entry name" value="HTH_MARR"/>
    <property type="match status" value="1"/>
</dbReference>
<protein>
    <submittedName>
        <fullName evidence="5">MarR family transcriptional regulator</fullName>
    </submittedName>
</protein>
<gene>
    <name evidence="5" type="ORF">GH807_15250</name>
</gene>
<proteinExistence type="predicted"/>
<dbReference type="InterPro" id="IPR023187">
    <property type="entry name" value="Tscrpt_reg_MarR-type_CS"/>
</dbReference>
<evidence type="ECO:0000259" key="4">
    <source>
        <dbReference type="PROSITE" id="PS50995"/>
    </source>
</evidence>
<dbReference type="RefSeq" id="WP_148602242.1">
    <property type="nucleotide sequence ID" value="NZ_RXYB01000002.1"/>
</dbReference>
<evidence type="ECO:0000313" key="6">
    <source>
        <dbReference type="Proteomes" id="UP000653358"/>
    </source>
</evidence>
<keyword evidence="2" id="KW-0238">DNA-binding</keyword>
<dbReference type="Gene3D" id="1.10.10.10">
    <property type="entry name" value="Winged helix-like DNA-binding domain superfamily/Winged helix DNA-binding domain"/>
    <property type="match status" value="1"/>
</dbReference>
<keyword evidence="3" id="KW-0804">Transcription</keyword>
<evidence type="ECO:0000313" key="5">
    <source>
        <dbReference type="EMBL" id="MBC3798389.1"/>
    </source>
</evidence>
<reference evidence="5 6" key="1">
    <citation type="journal article" date="2020" name="mSystems">
        <title>Defining Genomic and Predicted Metabolic Features of the Acetobacterium Genus.</title>
        <authorList>
            <person name="Ross D.E."/>
            <person name="Marshall C.W."/>
            <person name="Gulliver D."/>
            <person name="May H.D."/>
            <person name="Norman R.S."/>
        </authorList>
    </citation>
    <scope>NUCLEOTIDE SEQUENCE [LARGE SCALE GENOMIC DNA]</scope>
    <source>
        <strain evidence="5 6">DSM 9173</strain>
    </source>
</reference>
<feature type="domain" description="HTH marR-type" evidence="4">
    <location>
        <begin position="7"/>
        <end position="142"/>
    </location>
</feature>
<dbReference type="Pfam" id="PF01047">
    <property type="entry name" value="MarR"/>
    <property type="match status" value="1"/>
</dbReference>
<dbReference type="InterPro" id="IPR036388">
    <property type="entry name" value="WH-like_DNA-bd_sf"/>
</dbReference>
<evidence type="ECO:0000256" key="2">
    <source>
        <dbReference type="ARBA" id="ARBA00023125"/>
    </source>
</evidence>
<dbReference type="InterPro" id="IPR000835">
    <property type="entry name" value="HTH_MarR-typ"/>
</dbReference>
<dbReference type="SUPFAM" id="SSF46785">
    <property type="entry name" value="Winged helix' DNA-binding domain"/>
    <property type="match status" value="1"/>
</dbReference>
<dbReference type="PANTHER" id="PTHR42756:SF1">
    <property type="entry name" value="TRANSCRIPTIONAL REPRESSOR OF EMRAB OPERON"/>
    <property type="match status" value="1"/>
</dbReference>
<dbReference type="Proteomes" id="UP000653358">
    <property type="component" value="Unassembled WGS sequence"/>
</dbReference>
<comment type="caution">
    <text evidence="5">The sequence shown here is derived from an EMBL/GenBank/DDBJ whole genome shotgun (WGS) entry which is preliminary data.</text>
</comment>
<sequence length="149" mass="16826">MENPNPWSEIISLLQSAESKLAKARVRAFESHGLTAPQVSILLLIDKKGAMKISDIADELDMINSNVSNICSRLEKAGFIVRKRLKDDQRVVKVELTDDAKHKMAEIKASADAFYKCIEENVSQKDFEEINTGLVKLNKLFDLFCKNKK</sequence>
<accession>A0ABR6WPK2</accession>
<dbReference type="InterPro" id="IPR011991">
    <property type="entry name" value="ArsR-like_HTH"/>
</dbReference>
<keyword evidence="6" id="KW-1185">Reference proteome</keyword>
<evidence type="ECO:0000256" key="3">
    <source>
        <dbReference type="ARBA" id="ARBA00023163"/>
    </source>
</evidence>